<dbReference type="SUPFAM" id="SSF52172">
    <property type="entry name" value="CheY-like"/>
    <property type="match status" value="1"/>
</dbReference>
<dbReference type="SMART" id="SM00448">
    <property type="entry name" value="REC"/>
    <property type="match status" value="1"/>
</dbReference>
<protein>
    <submittedName>
        <fullName evidence="4">LytTR family DNA-binding domain-containing protein</fullName>
    </submittedName>
</protein>
<gene>
    <name evidence="4" type="ORF">NPX36_04775</name>
</gene>
<dbReference type="InterPro" id="IPR011006">
    <property type="entry name" value="CheY-like_superfamily"/>
</dbReference>
<dbReference type="InterPro" id="IPR007492">
    <property type="entry name" value="LytTR_DNA-bd_dom"/>
</dbReference>
<dbReference type="RefSeq" id="WP_257500273.1">
    <property type="nucleotide sequence ID" value="NZ_CP102382.1"/>
</dbReference>
<reference evidence="4 5" key="1">
    <citation type="submission" date="2022-08" db="EMBL/GenBank/DDBJ databases">
        <title>Myroides zhujiangensis sp. nov., a novel bacterium isolated from sediment in the Pearl River Estuary.</title>
        <authorList>
            <person name="Cui L."/>
        </authorList>
    </citation>
    <scope>NUCLEOTIDE SEQUENCE [LARGE SCALE GENOMIC DNA]</scope>
    <source>
        <strain evidence="4 5">SCSIO 72103</strain>
    </source>
</reference>
<evidence type="ECO:0000259" key="2">
    <source>
        <dbReference type="PROSITE" id="PS50110"/>
    </source>
</evidence>
<proteinExistence type="predicted"/>
<keyword evidence="1" id="KW-0597">Phosphoprotein</keyword>
<dbReference type="Gene3D" id="2.40.50.1020">
    <property type="entry name" value="LytTr DNA-binding domain"/>
    <property type="match status" value="1"/>
</dbReference>
<dbReference type="GO" id="GO:0003677">
    <property type="term" value="F:DNA binding"/>
    <property type="evidence" value="ECO:0007669"/>
    <property type="project" value="UniProtKB-KW"/>
</dbReference>
<dbReference type="SMART" id="SM00850">
    <property type="entry name" value="LytTR"/>
    <property type="match status" value="1"/>
</dbReference>
<feature type="domain" description="Response regulatory" evidence="2">
    <location>
        <begin position="5"/>
        <end position="118"/>
    </location>
</feature>
<dbReference type="InterPro" id="IPR046947">
    <property type="entry name" value="LytR-like"/>
</dbReference>
<keyword evidence="4" id="KW-0238">DNA-binding</keyword>
<feature type="domain" description="HTH LytTR-type" evidence="3">
    <location>
        <begin position="146"/>
        <end position="250"/>
    </location>
</feature>
<dbReference type="Gene3D" id="3.40.50.2300">
    <property type="match status" value="1"/>
</dbReference>
<evidence type="ECO:0000313" key="5">
    <source>
        <dbReference type="Proteomes" id="UP001317001"/>
    </source>
</evidence>
<organism evidence="4 5">
    <name type="scientific">Paenimyroides aestuarii</name>
    <dbReference type="NCBI Taxonomy" id="2968490"/>
    <lineage>
        <taxon>Bacteria</taxon>
        <taxon>Pseudomonadati</taxon>
        <taxon>Bacteroidota</taxon>
        <taxon>Flavobacteriia</taxon>
        <taxon>Flavobacteriales</taxon>
        <taxon>Flavobacteriaceae</taxon>
        <taxon>Paenimyroides</taxon>
    </lineage>
</organism>
<feature type="modified residue" description="4-aspartylphosphate" evidence="1">
    <location>
        <position position="57"/>
    </location>
</feature>
<accession>A0ABY5NUU3</accession>
<evidence type="ECO:0000259" key="3">
    <source>
        <dbReference type="PROSITE" id="PS50930"/>
    </source>
</evidence>
<evidence type="ECO:0000256" key="1">
    <source>
        <dbReference type="PROSITE-ProRule" id="PRU00169"/>
    </source>
</evidence>
<dbReference type="Pfam" id="PF04397">
    <property type="entry name" value="LytTR"/>
    <property type="match status" value="1"/>
</dbReference>
<sequence length="252" mass="29615">MQTYSAVIVDDEKTSINLIKYFINKYIPNIHIVGLADTVDNGKKIINHYKPDICVLDIQLKNKNVFELLDQIDYSETEIIFITAFSEYALKAFKYNAIDYIMKPISIEDLTTAFEKCIQRIEERKLFEQSTHSTQNHNSNQKNDTISIVSTDKVDTIKKADILFCKSDGRYTTFYLKNNRQIVASKNLGEYEQLFANDYFFRIHHSYIVNLDNLMLISKKENNYFCDMINNYSLPIAKRRIESLRVFMKMNK</sequence>
<dbReference type="PROSITE" id="PS50930">
    <property type="entry name" value="HTH_LYTTR"/>
    <property type="match status" value="1"/>
</dbReference>
<name>A0ABY5NUU3_9FLAO</name>
<dbReference type="Pfam" id="PF00072">
    <property type="entry name" value="Response_reg"/>
    <property type="match status" value="1"/>
</dbReference>
<dbReference type="Proteomes" id="UP001317001">
    <property type="component" value="Chromosome"/>
</dbReference>
<keyword evidence="5" id="KW-1185">Reference proteome</keyword>
<dbReference type="PANTHER" id="PTHR37299">
    <property type="entry name" value="TRANSCRIPTIONAL REGULATOR-RELATED"/>
    <property type="match status" value="1"/>
</dbReference>
<dbReference type="PANTHER" id="PTHR37299:SF1">
    <property type="entry name" value="STAGE 0 SPORULATION PROTEIN A HOMOLOG"/>
    <property type="match status" value="1"/>
</dbReference>
<dbReference type="InterPro" id="IPR001789">
    <property type="entry name" value="Sig_transdc_resp-reg_receiver"/>
</dbReference>
<evidence type="ECO:0000313" key="4">
    <source>
        <dbReference type="EMBL" id="UUV22356.1"/>
    </source>
</evidence>
<dbReference type="PROSITE" id="PS50110">
    <property type="entry name" value="RESPONSE_REGULATORY"/>
    <property type="match status" value="1"/>
</dbReference>
<dbReference type="EMBL" id="CP102382">
    <property type="protein sequence ID" value="UUV22356.1"/>
    <property type="molecule type" value="Genomic_DNA"/>
</dbReference>